<dbReference type="InterPro" id="IPR000477">
    <property type="entry name" value="RT_dom"/>
</dbReference>
<dbReference type="PANTHER" id="PTHR19446">
    <property type="entry name" value="REVERSE TRANSCRIPTASES"/>
    <property type="match status" value="1"/>
</dbReference>
<comment type="caution">
    <text evidence="2">The sequence shown here is derived from an EMBL/GenBank/DDBJ whole genome shotgun (WGS) entry which is preliminary data.</text>
</comment>
<reference evidence="2 3" key="1">
    <citation type="journal article" date="2022" name="Allergy">
        <title>Genome assembly and annotation of Periplaneta americana reveal a comprehensive cockroach allergen profile.</title>
        <authorList>
            <person name="Wang L."/>
            <person name="Xiong Q."/>
            <person name="Saelim N."/>
            <person name="Wang L."/>
            <person name="Nong W."/>
            <person name="Wan A.T."/>
            <person name="Shi M."/>
            <person name="Liu X."/>
            <person name="Cao Q."/>
            <person name="Hui J.H.L."/>
            <person name="Sookrung N."/>
            <person name="Leung T.F."/>
            <person name="Tungtrongchitr A."/>
            <person name="Tsui S.K.W."/>
        </authorList>
    </citation>
    <scope>NUCLEOTIDE SEQUENCE [LARGE SCALE GENOMIC DNA]</scope>
    <source>
        <strain evidence="2">PWHHKU_190912</strain>
    </source>
</reference>
<keyword evidence="3" id="KW-1185">Reference proteome</keyword>
<dbReference type="PROSITE" id="PS50878">
    <property type="entry name" value="RT_POL"/>
    <property type="match status" value="1"/>
</dbReference>
<dbReference type="Proteomes" id="UP001148838">
    <property type="component" value="Unassembled WGS sequence"/>
</dbReference>
<proteinExistence type="predicted"/>
<organism evidence="2 3">
    <name type="scientific">Periplaneta americana</name>
    <name type="common">American cockroach</name>
    <name type="synonym">Blatta americana</name>
    <dbReference type="NCBI Taxonomy" id="6978"/>
    <lineage>
        <taxon>Eukaryota</taxon>
        <taxon>Metazoa</taxon>
        <taxon>Ecdysozoa</taxon>
        <taxon>Arthropoda</taxon>
        <taxon>Hexapoda</taxon>
        <taxon>Insecta</taxon>
        <taxon>Pterygota</taxon>
        <taxon>Neoptera</taxon>
        <taxon>Polyneoptera</taxon>
        <taxon>Dictyoptera</taxon>
        <taxon>Blattodea</taxon>
        <taxon>Blattoidea</taxon>
        <taxon>Blattidae</taxon>
        <taxon>Blattinae</taxon>
        <taxon>Periplaneta</taxon>
    </lineage>
</organism>
<dbReference type="Pfam" id="PF00078">
    <property type="entry name" value="RVT_1"/>
    <property type="match status" value="1"/>
</dbReference>
<protein>
    <recommendedName>
        <fullName evidence="1">Reverse transcriptase domain-containing protein</fullName>
    </recommendedName>
</protein>
<feature type="domain" description="Reverse transcriptase" evidence="1">
    <location>
        <begin position="263"/>
        <end position="501"/>
    </location>
</feature>
<accession>A0ABQ8S5E7</accession>
<evidence type="ECO:0000313" key="3">
    <source>
        <dbReference type="Proteomes" id="UP001148838"/>
    </source>
</evidence>
<dbReference type="SUPFAM" id="SSF56672">
    <property type="entry name" value="DNA/RNA polymerases"/>
    <property type="match status" value="1"/>
</dbReference>
<evidence type="ECO:0000259" key="1">
    <source>
        <dbReference type="PROSITE" id="PS50878"/>
    </source>
</evidence>
<gene>
    <name evidence="2" type="ORF">ANN_26066</name>
</gene>
<evidence type="ECO:0000313" key="2">
    <source>
        <dbReference type="EMBL" id="KAJ4429065.1"/>
    </source>
</evidence>
<name>A0ABQ8S5E7_PERAM</name>
<dbReference type="EMBL" id="JAJSOF020000036">
    <property type="protein sequence ID" value="KAJ4429065.1"/>
    <property type="molecule type" value="Genomic_DNA"/>
</dbReference>
<dbReference type="CDD" id="cd01650">
    <property type="entry name" value="RT_nLTR_like"/>
    <property type="match status" value="1"/>
</dbReference>
<dbReference type="InterPro" id="IPR043502">
    <property type="entry name" value="DNA/RNA_pol_sf"/>
</dbReference>
<sequence>MQQAVFTVSSSLLVVQCSMMQLGLIVLSYLIEGLVHNEGCGRQSAEGRSRVPQRAERAWKDRATWRRKLQPHKLEGRDVRGSLHAERARGGASLCEDVRNAIERHETRSRRRLADSLNKNKCENPGKFWKIFKKLRGSTPLTYPIKHNNQLLLQTTDKLNAFQNHLQNLHITPQDPNFDNDIYIRITDHVTANPQLYLPLQTPAPQIQNNIPYPLTTDITANEVAAAICRTKNPAAGPDNIPNIIYRHYPQRTVEFLAAIYTASFRRGALPPRWKHALILLFPKPRKDLTNVDNYRPISLTLTICKLMEHILNLCLQQYVDDADLIPQTQAGFRPHTDIIDQILKVLTPVETARERRQTIAIVALDMQRAFDTVWHDGLRYKLTNLGLPPQITRWISDFLQDRTAQIKINNQLPTPLIIHGGVPQGTVLSPILYNLFVADIPTTRQTNVTLGQFADDTIYVASGRTIYVATQGMNNALTDLTTWLKQWRLKLNVSKTQAIL</sequence>